<evidence type="ECO:0000256" key="1">
    <source>
        <dbReference type="SAM" id="MobiDB-lite"/>
    </source>
</evidence>
<dbReference type="Proteomes" id="UP000189628">
    <property type="component" value="Plasmid unnamed"/>
</dbReference>
<geneLocation type="plasmid" evidence="2">
    <name>unnamed</name>
</geneLocation>
<feature type="region of interest" description="Disordered" evidence="1">
    <location>
        <begin position="57"/>
        <end position="88"/>
    </location>
</feature>
<reference evidence="2 3" key="1">
    <citation type="submission" date="2017-02" db="EMBL/GenBank/DDBJ databases">
        <title>Blood Disease Bacterium A2-HR MARDI.</title>
        <authorList>
            <person name="Badrun R."/>
            <person name="Abu Bakar N."/>
            <person name="Laboh R."/>
        </authorList>
    </citation>
    <scope>NUCLEOTIDE SEQUENCE [LARGE SCALE GENOMIC DNA]</scope>
    <source>
        <strain evidence="2 3">A2-HR MARDI</strain>
        <plasmid evidence="3">Plasmid</plasmid>
    </source>
</reference>
<protein>
    <submittedName>
        <fullName evidence="2">Uncharacterized protein</fullName>
    </submittedName>
</protein>
<proteinExistence type="predicted"/>
<accession>A0A1U9VPL0</accession>
<dbReference type="AlphaFoldDB" id="A0A1U9VPL0"/>
<name>A0A1U9VPL0_9RALS</name>
<gene>
    <name evidence="2" type="ORF">B0B51_22830</name>
</gene>
<organism evidence="2 3">
    <name type="scientific">blood disease bacterium A2-HR MARDI</name>
    <dbReference type="NCBI Taxonomy" id="1944648"/>
    <lineage>
        <taxon>Bacteria</taxon>
        <taxon>Pseudomonadati</taxon>
        <taxon>Pseudomonadota</taxon>
        <taxon>Betaproteobacteria</taxon>
        <taxon>Burkholderiales</taxon>
        <taxon>Burkholderiaceae</taxon>
        <taxon>Ralstonia</taxon>
        <taxon>Ralstonia solanacearum species complex</taxon>
    </lineage>
</organism>
<sequence length="88" mass="9778">MTQTYYSVQQKQLRKLSAGSLECGEDICRGEARQTRGEEAGKVVVFGIVKRYGDVKHTHCQPRSGSHHGSDPSMPMKARCTTPTPRQT</sequence>
<evidence type="ECO:0000313" key="2">
    <source>
        <dbReference type="EMBL" id="AQW32624.1"/>
    </source>
</evidence>
<dbReference type="EMBL" id="CP019912">
    <property type="protein sequence ID" value="AQW32624.1"/>
    <property type="molecule type" value="Genomic_DNA"/>
</dbReference>
<keyword evidence="2" id="KW-0614">Plasmid</keyword>
<evidence type="ECO:0000313" key="3">
    <source>
        <dbReference type="Proteomes" id="UP000189628"/>
    </source>
</evidence>